<gene>
    <name evidence="1" type="ORF">K435DRAFT_880680</name>
</gene>
<dbReference type="EMBL" id="ML181995">
    <property type="protein sequence ID" value="THU75508.1"/>
    <property type="molecule type" value="Genomic_DNA"/>
</dbReference>
<dbReference type="Proteomes" id="UP000297245">
    <property type="component" value="Unassembled WGS sequence"/>
</dbReference>
<protein>
    <submittedName>
        <fullName evidence="1">Uncharacterized protein</fullName>
    </submittedName>
</protein>
<evidence type="ECO:0000313" key="2">
    <source>
        <dbReference type="Proteomes" id="UP000297245"/>
    </source>
</evidence>
<name>A0A4S8KK65_DENBC</name>
<organism evidence="1 2">
    <name type="scientific">Dendrothele bispora (strain CBS 962.96)</name>
    <dbReference type="NCBI Taxonomy" id="1314807"/>
    <lineage>
        <taxon>Eukaryota</taxon>
        <taxon>Fungi</taxon>
        <taxon>Dikarya</taxon>
        <taxon>Basidiomycota</taxon>
        <taxon>Agaricomycotina</taxon>
        <taxon>Agaricomycetes</taxon>
        <taxon>Agaricomycetidae</taxon>
        <taxon>Agaricales</taxon>
        <taxon>Agaricales incertae sedis</taxon>
        <taxon>Dendrothele</taxon>
    </lineage>
</organism>
<reference evidence="1 2" key="1">
    <citation type="journal article" date="2019" name="Nat. Ecol. Evol.">
        <title>Megaphylogeny resolves global patterns of mushroom evolution.</title>
        <authorList>
            <person name="Varga T."/>
            <person name="Krizsan K."/>
            <person name="Foldi C."/>
            <person name="Dima B."/>
            <person name="Sanchez-Garcia M."/>
            <person name="Sanchez-Ramirez S."/>
            <person name="Szollosi G.J."/>
            <person name="Szarkandi J.G."/>
            <person name="Papp V."/>
            <person name="Albert L."/>
            <person name="Andreopoulos W."/>
            <person name="Angelini C."/>
            <person name="Antonin V."/>
            <person name="Barry K.W."/>
            <person name="Bougher N.L."/>
            <person name="Buchanan P."/>
            <person name="Buyck B."/>
            <person name="Bense V."/>
            <person name="Catcheside P."/>
            <person name="Chovatia M."/>
            <person name="Cooper J."/>
            <person name="Damon W."/>
            <person name="Desjardin D."/>
            <person name="Finy P."/>
            <person name="Geml J."/>
            <person name="Haridas S."/>
            <person name="Hughes K."/>
            <person name="Justo A."/>
            <person name="Karasinski D."/>
            <person name="Kautmanova I."/>
            <person name="Kiss B."/>
            <person name="Kocsube S."/>
            <person name="Kotiranta H."/>
            <person name="LaButti K.M."/>
            <person name="Lechner B.E."/>
            <person name="Liimatainen K."/>
            <person name="Lipzen A."/>
            <person name="Lukacs Z."/>
            <person name="Mihaltcheva S."/>
            <person name="Morgado L.N."/>
            <person name="Niskanen T."/>
            <person name="Noordeloos M.E."/>
            <person name="Ohm R.A."/>
            <person name="Ortiz-Santana B."/>
            <person name="Ovrebo C."/>
            <person name="Racz N."/>
            <person name="Riley R."/>
            <person name="Savchenko A."/>
            <person name="Shiryaev A."/>
            <person name="Soop K."/>
            <person name="Spirin V."/>
            <person name="Szebenyi C."/>
            <person name="Tomsovsky M."/>
            <person name="Tulloss R.E."/>
            <person name="Uehling J."/>
            <person name="Grigoriev I.V."/>
            <person name="Vagvolgyi C."/>
            <person name="Papp T."/>
            <person name="Martin F.M."/>
            <person name="Miettinen O."/>
            <person name="Hibbett D.S."/>
            <person name="Nagy L.G."/>
        </authorList>
    </citation>
    <scope>NUCLEOTIDE SEQUENCE [LARGE SCALE GENOMIC DNA]</scope>
    <source>
        <strain evidence="1 2">CBS 962.96</strain>
    </source>
</reference>
<proteinExistence type="predicted"/>
<sequence>MCGVLYTYISKVFPALHRGTGDSLCSSFIRIIRILAPVIKVVTISTCGSSSSRDGGRIDLCERDVAHGIERVDINVVITYQAREAAL</sequence>
<keyword evidence="2" id="KW-1185">Reference proteome</keyword>
<evidence type="ECO:0000313" key="1">
    <source>
        <dbReference type="EMBL" id="THU75508.1"/>
    </source>
</evidence>
<dbReference type="AlphaFoldDB" id="A0A4S8KK65"/>
<accession>A0A4S8KK65</accession>